<protein>
    <recommendedName>
        <fullName evidence="2">Fluoroacetyl-CoA-specific thioesterase-like domain-containing protein</fullName>
    </recommendedName>
</protein>
<dbReference type="EMBL" id="CP015438">
    <property type="protein sequence ID" value="ANB59849.1"/>
    <property type="molecule type" value="Genomic_DNA"/>
</dbReference>
<accession>A0A160F164</accession>
<dbReference type="InterPro" id="IPR025540">
    <property type="entry name" value="FlK"/>
</dbReference>
<feature type="active site" evidence="1">
    <location>
        <position position="36"/>
    </location>
</feature>
<feature type="active site" evidence="1">
    <location>
        <position position="44"/>
    </location>
</feature>
<dbReference type="Pfam" id="PF22636">
    <property type="entry name" value="FlK"/>
    <property type="match status" value="1"/>
</dbReference>
<name>A0A160F164_9BACL</name>
<dbReference type="Proteomes" id="UP000076865">
    <property type="component" value="Chromosome"/>
</dbReference>
<dbReference type="Gene3D" id="3.10.129.10">
    <property type="entry name" value="Hotdog Thioesterase"/>
    <property type="match status" value="1"/>
</dbReference>
<sequence length="136" mass="14943">MKRGMKVGDKAVVQAIVTPEMFAQFEGVVVHPAYSTVSMVYHMEWASRKIILPYLEDHEEGMGAAVTVKHVAPTPEGSLVTVTATVKELRDNVVITDVEVKNETGVIGIGEVKQVILPKEKIRQMLDRGTNDERGA</sequence>
<feature type="active site" evidence="1">
    <location>
        <position position="70"/>
    </location>
</feature>
<evidence type="ECO:0000256" key="1">
    <source>
        <dbReference type="PIRSR" id="PIRSR014972-1"/>
    </source>
</evidence>
<gene>
    <name evidence="3" type="ORF">GFC30_1771</name>
</gene>
<feature type="domain" description="Fluoroacetyl-CoA-specific thioesterase-like" evidence="2">
    <location>
        <begin position="17"/>
        <end position="120"/>
    </location>
</feature>
<dbReference type="OrthoDB" id="6902891at2"/>
<dbReference type="PANTHER" id="PTHR36934:SF1">
    <property type="entry name" value="THIOESTERASE DOMAIN-CONTAINING PROTEIN"/>
    <property type="match status" value="1"/>
</dbReference>
<dbReference type="InterPro" id="IPR054485">
    <property type="entry name" value="FlK-like_dom"/>
</dbReference>
<dbReference type="KEGG" id="aamy:GFC30_1771"/>
<proteinExistence type="predicted"/>
<dbReference type="AlphaFoldDB" id="A0A160F164"/>
<keyword evidence="4" id="KW-1185">Reference proteome</keyword>
<organism evidence="3 4">
    <name type="scientific">Anoxybacteroides amylolyticum</name>
    <dbReference type="NCBI Taxonomy" id="294699"/>
    <lineage>
        <taxon>Bacteria</taxon>
        <taxon>Bacillati</taxon>
        <taxon>Bacillota</taxon>
        <taxon>Bacilli</taxon>
        <taxon>Bacillales</taxon>
        <taxon>Anoxybacillaceae</taxon>
        <taxon>Anoxybacteroides</taxon>
    </lineage>
</organism>
<evidence type="ECO:0000259" key="2">
    <source>
        <dbReference type="Pfam" id="PF22636"/>
    </source>
</evidence>
<dbReference type="RefSeq" id="WP_066324417.1">
    <property type="nucleotide sequence ID" value="NZ_CP015438.1"/>
</dbReference>
<dbReference type="PIRSF" id="PIRSF014972">
    <property type="entry name" value="FlK"/>
    <property type="match status" value="1"/>
</dbReference>
<dbReference type="PATRIC" id="fig|294699.3.peg.1811"/>
<dbReference type="InterPro" id="IPR029069">
    <property type="entry name" value="HotDog_dom_sf"/>
</dbReference>
<evidence type="ECO:0000313" key="4">
    <source>
        <dbReference type="Proteomes" id="UP000076865"/>
    </source>
</evidence>
<dbReference type="SUPFAM" id="SSF54637">
    <property type="entry name" value="Thioesterase/thiol ester dehydrase-isomerase"/>
    <property type="match status" value="1"/>
</dbReference>
<dbReference type="PANTHER" id="PTHR36934">
    <property type="entry name" value="BLR0278 PROTEIN"/>
    <property type="match status" value="1"/>
</dbReference>
<reference evidence="3 4" key="1">
    <citation type="journal article" date="2006" name="Syst. Appl. Microbiol.">
        <title>Anoxybacillus amylolyticus sp. nov., a thermophilic amylase producing bacterium isolated from Mount Rittmann (Antarctica).</title>
        <authorList>
            <person name="Poli A."/>
            <person name="Esposito E."/>
            <person name="Lama L."/>
            <person name="Orlando P."/>
            <person name="Nicolaus G."/>
            <person name="de Appolonia F."/>
            <person name="Gambacorta A."/>
            <person name="Nicolaus B."/>
        </authorList>
    </citation>
    <scope>NUCLEOTIDE SEQUENCE [LARGE SCALE GENOMIC DNA]</scope>
    <source>
        <strain evidence="3 4">DSM 15939</strain>
    </source>
</reference>
<evidence type="ECO:0000313" key="3">
    <source>
        <dbReference type="EMBL" id="ANB59849.1"/>
    </source>
</evidence>